<comment type="caution">
    <text evidence="1">The sequence shown here is derived from an EMBL/GenBank/DDBJ whole genome shotgun (WGS) entry which is preliminary data.</text>
</comment>
<gene>
    <name evidence="1" type="ORF">GCWU000323_01362</name>
</gene>
<accession>C9MXF4</accession>
<sequence length="81" mass="9595">MAVLYFRIKIGEVKRKLFSIKIIVNIKNIRRINEKVKIYFIISSFIRTLVTKVSTTMKKLDASITQSINCKYIQNLFSKFF</sequence>
<organism evidence="1 2">
    <name type="scientific">Leptotrichia hofstadii F0254</name>
    <dbReference type="NCBI Taxonomy" id="634994"/>
    <lineage>
        <taxon>Bacteria</taxon>
        <taxon>Fusobacteriati</taxon>
        <taxon>Fusobacteriota</taxon>
        <taxon>Fusobacteriia</taxon>
        <taxon>Fusobacteriales</taxon>
        <taxon>Leptotrichiaceae</taxon>
        <taxon>Leptotrichia</taxon>
    </lineage>
</organism>
<dbReference type="AlphaFoldDB" id="C9MXF4"/>
<name>C9MXF4_9FUSO</name>
<protein>
    <submittedName>
        <fullName evidence="1">Uncharacterized protein</fullName>
    </submittedName>
</protein>
<proteinExistence type="predicted"/>
<evidence type="ECO:0000313" key="2">
    <source>
        <dbReference type="Proteomes" id="UP000006233"/>
    </source>
</evidence>
<dbReference type="EMBL" id="ACVB02000009">
    <property type="protein sequence ID" value="EEX74723.1"/>
    <property type="molecule type" value="Genomic_DNA"/>
</dbReference>
<evidence type="ECO:0000313" key="1">
    <source>
        <dbReference type="EMBL" id="EEX74723.1"/>
    </source>
</evidence>
<dbReference type="HOGENOM" id="CLU_2569631_0_0_0"/>
<dbReference type="Proteomes" id="UP000006233">
    <property type="component" value="Unassembled WGS sequence"/>
</dbReference>
<reference evidence="1 2" key="1">
    <citation type="submission" date="2009-09" db="EMBL/GenBank/DDBJ databases">
        <authorList>
            <person name="Weinstock G."/>
            <person name="Sodergren E."/>
            <person name="Clifton S."/>
            <person name="Fulton L."/>
            <person name="Fulton B."/>
            <person name="Courtney L."/>
            <person name="Fronick C."/>
            <person name="Harrison M."/>
            <person name="Strong C."/>
            <person name="Farmer C."/>
            <person name="Delahaunty K."/>
            <person name="Markovic C."/>
            <person name="Hall O."/>
            <person name="Minx P."/>
            <person name="Tomlinson C."/>
            <person name="Mitreva M."/>
            <person name="Nelson J."/>
            <person name="Hou S."/>
            <person name="Wollam A."/>
            <person name="Pepin K.H."/>
            <person name="Johnson M."/>
            <person name="Bhonagiri V."/>
            <person name="Nash W.E."/>
            <person name="Warren W."/>
            <person name="Chinwalla A."/>
            <person name="Mardis E.R."/>
            <person name="Wilson R.K."/>
        </authorList>
    </citation>
    <scope>NUCLEOTIDE SEQUENCE [LARGE SCALE GENOMIC DNA]</scope>
    <source>
        <strain evidence="1 2">F0254</strain>
    </source>
</reference>